<dbReference type="EMBL" id="LIAE01006188">
    <property type="protein sequence ID" value="PAV92466.1"/>
    <property type="molecule type" value="Genomic_DNA"/>
</dbReference>
<evidence type="ECO:0000256" key="1">
    <source>
        <dbReference type="SAM" id="MobiDB-lite"/>
    </source>
</evidence>
<evidence type="ECO:0000313" key="3">
    <source>
        <dbReference type="Proteomes" id="UP000218231"/>
    </source>
</evidence>
<proteinExistence type="predicted"/>
<comment type="caution">
    <text evidence="2">The sequence shown here is derived from an EMBL/GenBank/DDBJ whole genome shotgun (WGS) entry which is preliminary data.</text>
</comment>
<accession>A0A2A2M1Z5</accession>
<name>A0A2A2M1Z5_9BILA</name>
<keyword evidence="3" id="KW-1185">Reference proteome</keyword>
<reference evidence="2 3" key="1">
    <citation type="journal article" date="2017" name="Curr. Biol.">
        <title>Genome architecture and evolution of a unichromosomal asexual nematode.</title>
        <authorList>
            <person name="Fradin H."/>
            <person name="Zegar C."/>
            <person name="Gutwein M."/>
            <person name="Lucas J."/>
            <person name="Kovtun M."/>
            <person name="Corcoran D."/>
            <person name="Baugh L.R."/>
            <person name="Kiontke K."/>
            <person name="Gunsalus K."/>
            <person name="Fitch D.H."/>
            <person name="Piano F."/>
        </authorList>
    </citation>
    <scope>NUCLEOTIDE SEQUENCE [LARGE SCALE GENOMIC DNA]</scope>
    <source>
        <strain evidence="2">PF1309</strain>
    </source>
</reference>
<feature type="region of interest" description="Disordered" evidence="1">
    <location>
        <begin position="78"/>
        <end position="105"/>
    </location>
</feature>
<sequence length="105" mass="10962">MVAMASCDPARGRFAVARSRRVNALASSLCRGRAVWFDPRHDPCERVVAGGGDLGDQVGDQLVGVGAGEHAVHVQPEESMAAVDDDLVHARSSSAGHDSGKSLIK</sequence>
<dbReference type="AlphaFoldDB" id="A0A2A2M1Z5"/>
<gene>
    <name evidence="2" type="ORF">WR25_23844</name>
</gene>
<protein>
    <submittedName>
        <fullName evidence="2">Uncharacterized protein</fullName>
    </submittedName>
</protein>
<dbReference type="Proteomes" id="UP000218231">
    <property type="component" value="Unassembled WGS sequence"/>
</dbReference>
<organism evidence="2 3">
    <name type="scientific">Diploscapter pachys</name>
    <dbReference type="NCBI Taxonomy" id="2018661"/>
    <lineage>
        <taxon>Eukaryota</taxon>
        <taxon>Metazoa</taxon>
        <taxon>Ecdysozoa</taxon>
        <taxon>Nematoda</taxon>
        <taxon>Chromadorea</taxon>
        <taxon>Rhabditida</taxon>
        <taxon>Rhabditina</taxon>
        <taxon>Rhabditomorpha</taxon>
        <taxon>Rhabditoidea</taxon>
        <taxon>Rhabditidae</taxon>
        <taxon>Diploscapter</taxon>
    </lineage>
</organism>
<evidence type="ECO:0000313" key="2">
    <source>
        <dbReference type="EMBL" id="PAV92466.1"/>
    </source>
</evidence>